<comment type="caution">
    <text evidence="1">The sequence shown here is derived from an EMBL/GenBank/DDBJ whole genome shotgun (WGS) entry which is preliminary data.</text>
</comment>
<evidence type="ECO:0000313" key="1">
    <source>
        <dbReference type="EMBL" id="OAI16679.1"/>
    </source>
</evidence>
<sequence>MAKSDYLPRSDGELLLWHDRFKDNLIALKEKLGLSDDDIAVIVNDNEALHSKIAASNISAAAAQHANAEKTAACIQSGGHTRILARRIKTLSNYTQAIGNLLGIIGSESSQDLSEAKPVLKAIDQTGGVVEFSFLKGGSDGINLYCQRDNDAEFMFLARETQTHFIDNRALLVPGKPELRRYTAVYVQKDHEVGQFSDELVVNCAP</sequence>
<dbReference type="AlphaFoldDB" id="A0A177NHJ5"/>
<gene>
    <name evidence="1" type="ORF">A1355_09185</name>
</gene>
<dbReference type="OrthoDB" id="5572300at2"/>
<dbReference type="RefSeq" id="WP_064030057.1">
    <property type="nucleotide sequence ID" value="NZ_LUUK01000183.1"/>
</dbReference>
<proteinExistence type="predicted"/>
<keyword evidence="2" id="KW-1185">Reference proteome</keyword>
<protein>
    <submittedName>
        <fullName evidence="1">Uncharacterized protein</fullName>
    </submittedName>
</protein>
<name>A0A177NHJ5_9GAMM</name>
<dbReference type="Proteomes" id="UP000077628">
    <property type="component" value="Unassembled WGS sequence"/>
</dbReference>
<organism evidence="1 2">
    <name type="scientific">Methylomonas koyamae</name>
    <dbReference type="NCBI Taxonomy" id="702114"/>
    <lineage>
        <taxon>Bacteria</taxon>
        <taxon>Pseudomonadati</taxon>
        <taxon>Pseudomonadota</taxon>
        <taxon>Gammaproteobacteria</taxon>
        <taxon>Methylococcales</taxon>
        <taxon>Methylococcaceae</taxon>
        <taxon>Methylomonas</taxon>
    </lineage>
</organism>
<reference evidence="2" key="1">
    <citation type="submission" date="2016-03" db="EMBL/GenBank/DDBJ databases">
        <authorList>
            <person name="Heylen K."/>
            <person name="De Vos P."/>
            <person name="Vekeman B."/>
        </authorList>
    </citation>
    <scope>NUCLEOTIDE SEQUENCE [LARGE SCALE GENOMIC DNA]</scope>
    <source>
        <strain evidence="2">R-45383</strain>
    </source>
</reference>
<accession>A0A177NHJ5</accession>
<evidence type="ECO:0000313" key="2">
    <source>
        <dbReference type="Proteomes" id="UP000077628"/>
    </source>
</evidence>
<dbReference type="EMBL" id="LUUK01000183">
    <property type="protein sequence ID" value="OAI16679.1"/>
    <property type="molecule type" value="Genomic_DNA"/>
</dbReference>